<accession>A0ABS8Q497</accession>
<dbReference type="Proteomes" id="UP001179361">
    <property type="component" value="Unassembled WGS sequence"/>
</dbReference>
<keyword evidence="4" id="KW-1185">Reference proteome</keyword>
<protein>
    <submittedName>
        <fullName evidence="3">DUF4337 domain-containing protein</fullName>
    </submittedName>
</protein>
<organism evidence="3 4">
    <name type="scientific">Massilia phyllostachyos</name>
    <dbReference type="NCBI Taxonomy" id="2898585"/>
    <lineage>
        <taxon>Bacteria</taxon>
        <taxon>Pseudomonadati</taxon>
        <taxon>Pseudomonadota</taxon>
        <taxon>Betaproteobacteria</taxon>
        <taxon>Burkholderiales</taxon>
        <taxon>Oxalobacteraceae</taxon>
        <taxon>Telluria group</taxon>
        <taxon>Massilia</taxon>
    </lineage>
</organism>
<evidence type="ECO:0000256" key="2">
    <source>
        <dbReference type="SAM" id="Phobius"/>
    </source>
</evidence>
<feature type="transmembrane region" description="Helical" evidence="2">
    <location>
        <begin position="21"/>
        <end position="41"/>
    </location>
</feature>
<dbReference type="InterPro" id="IPR025570">
    <property type="entry name" value="DUF4337"/>
</dbReference>
<evidence type="ECO:0000313" key="4">
    <source>
        <dbReference type="Proteomes" id="UP001179361"/>
    </source>
</evidence>
<feature type="transmembrane region" description="Helical" evidence="2">
    <location>
        <begin position="183"/>
        <end position="200"/>
    </location>
</feature>
<keyword evidence="2" id="KW-1133">Transmembrane helix</keyword>
<reference evidence="3" key="1">
    <citation type="submission" date="2021-11" db="EMBL/GenBank/DDBJ databases">
        <title>The complete genome of Massilia sp sp. G4R7.</title>
        <authorList>
            <person name="Liu L."/>
            <person name="Yue J."/>
            <person name="Yuan J."/>
            <person name="Yang F."/>
            <person name="Li L."/>
        </authorList>
    </citation>
    <scope>NUCLEOTIDE SEQUENCE</scope>
    <source>
        <strain evidence="3">G4R7</strain>
    </source>
</reference>
<dbReference type="Pfam" id="PF14235">
    <property type="entry name" value="DUF4337"/>
    <property type="match status" value="1"/>
</dbReference>
<keyword evidence="2" id="KW-0812">Transmembrane</keyword>
<keyword evidence="2" id="KW-0472">Membrane</keyword>
<evidence type="ECO:0000313" key="3">
    <source>
        <dbReference type="EMBL" id="MCD2516566.1"/>
    </source>
</evidence>
<feature type="coiled-coil region" evidence="1">
    <location>
        <begin position="95"/>
        <end position="122"/>
    </location>
</feature>
<proteinExistence type="predicted"/>
<keyword evidence="1" id="KW-0175">Coiled coil</keyword>
<dbReference type="RefSeq" id="WP_231057879.1">
    <property type="nucleotide sequence ID" value="NZ_JAJNOC010000002.1"/>
</dbReference>
<comment type="caution">
    <text evidence="3">The sequence shown here is derived from an EMBL/GenBank/DDBJ whole genome shotgun (WGS) entry which is preliminary data.</text>
</comment>
<evidence type="ECO:0000256" key="1">
    <source>
        <dbReference type="SAM" id="Coils"/>
    </source>
</evidence>
<feature type="transmembrane region" description="Helical" evidence="2">
    <location>
        <begin position="157"/>
        <end position="177"/>
    </location>
</feature>
<gene>
    <name evidence="3" type="ORF">LQ564_09615</name>
</gene>
<sequence>MSDAAIRTPGTRGGDGFAGKVAVLIAILATLGTMFGFIGSASHNNASLYKSNAAIAKTSAANAWAHYQAKSGRQALAELAAALPGVDQAFYREQVRRYGLEKETIRKEAERHEAESSEWNDLSDKELHRHRQWSAASVAQQVAISLAAITLLSRRTWLLVLTSAVAAFGVTLALFAAIHADPVPFSAAPLVAAVGAALLTEGFRRLGRRVTEPRPD</sequence>
<name>A0ABS8Q497_9BURK</name>
<dbReference type="EMBL" id="JAJNOC010000002">
    <property type="protein sequence ID" value="MCD2516566.1"/>
    <property type="molecule type" value="Genomic_DNA"/>
</dbReference>